<accession>A0A6M6DZ00</accession>
<evidence type="ECO:0000313" key="2">
    <source>
        <dbReference type="EMBL" id="QJX80002.1"/>
    </source>
</evidence>
<feature type="transmembrane region" description="Helical" evidence="1">
    <location>
        <begin position="60"/>
        <end position="77"/>
    </location>
</feature>
<dbReference type="RefSeq" id="WP_171777985.1">
    <property type="nucleotide sequence ID" value="NZ_CP045273.1"/>
</dbReference>
<name>A0A6M6DZ00_PRIMG</name>
<sequence length="108" mass="12848">MRFEDKFWRWFLVIVLVFIIGITIYSLWSFAKWYVLITCSIGLGKELYKYCTKHADYRTLNLIQVVLLGISFIFYPISKAIEVFTNCLVNDAEYAKTGRHKRLIRLLK</sequence>
<keyword evidence="1" id="KW-0472">Membrane</keyword>
<evidence type="ECO:0000256" key="1">
    <source>
        <dbReference type="SAM" id="Phobius"/>
    </source>
</evidence>
<geneLocation type="plasmid" evidence="3">
    <name>pfdu301a</name>
</geneLocation>
<keyword evidence="1" id="KW-1133">Transmembrane helix</keyword>
<organism evidence="2 3">
    <name type="scientific">Priestia megaterium</name>
    <name type="common">Bacillus megaterium</name>
    <dbReference type="NCBI Taxonomy" id="1404"/>
    <lineage>
        <taxon>Bacteria</taxon>
        <taxon>Bacillati</taxon>
        <taxon>Bacillota</taxon>
        <taxon>Bacilli</taxon>
        <taxon>Bacillales</taxon>
        <taxon>Bacillaceae</taxon>
        <taxon>Priestia</taxon>
    </lineage>
</organism>
<gene>
    <name evidence="2" type="ORF">FDZ14_28270</name>
</gene>
<reference evidence="2 3" key="1">
    <citation type="submission" date="2019-10" db="EMBL/GenBank/DDBJ databases">
        <title>Complete genome sequences for adaption low water activity.</title>
        <authorList>
            <person name="Zhao L."/>
            <person name="Zhong J."/>
        </authorList>
    </citation>
    <scope>NUCLEOTIDE SEQUENCE [LARGE SCALE GENOMIC DNA]</scope>
    <source>
        <strain evidence="2 3">FDU301</strain>
        <plasmid evidence="3">pfdu301a</plasmid>
    </source>
</reference>
<feature type="transmembrane region" description="Helical" evidence="1">
    <location>
        <begin position="7"/>
        <end position="25"/>
    </location>
</feature>
<dbReference type="AlphaFoldDB" id="A0A6M6DZ00"/>
<protein>
    <submittedName>
        <fullName evidence="2">Uncharacterized protein</fullName>
    </submittedName>
</protein>
<proteinExistence type="predicted"/>
<dbReference type="EMBL" id="CP045273">
    <property type="protein sequence ID" value="QJX80002.1"/>
    <property type="molecule type" value="Genomic_DNA"/>
</dbReference>
<evidence type="ECO:0000313" key="3">
    <source>
        <dbReference type="Proteomes" id="UP000501076"/>
    </source>
</evidence>
<keyword evidence="2" id="KW-0614">Plasmid</keyword>
<keyword evidence="1" id="KW-0812">Transmembrane</keyword>
<dbReference type="Proteomes" id="UP000501076">
    <property type="component" value="Plasmid pFDU301A"/>
</dbReference>